<dbReference type="InterPro" id="IPR032779">
    <property type="entry name" value="FliG_M"/>
</dbReference>
<dbReference type="PANTHER" id="PTHR30534:SF0">
    <property type="entry name" value="FLAGELLAR MOTOR SWITCH PROTEIN FLIG"/>
    <property type="match status" value="1"/>
</dbReference>
<reference evidence="9" key="2">
    <citation type="submission" date="2022-08" db="EMBL/GenBank/DDBJ databases">
        <authorList>
            <person name="Dong C."/>
        </authorList>
    </citation>
    <scope>NUCLEOTIDE SEQUENCE</scope>
    <source>
        <strain evidence="9">59MF3M-4</strain>
    </source>
</reference>
<dbReference type="Pfam" id="PF01706">
    <property type="entry name" value="FliG_C"/>
    <property type="match status" value="1"/>
</dbReference>
<evidence type="ECO:0000256" key="4">
    <source>
        <dbReference type="SAM" id="MobiDB-lite"/>
    </source>
</evidence>
<feature type="transmembrane region" description="Helical" evidence="5">
    <location>
        <begin position="239"/>
        <end position="257"/>
    </location>
</feature>
<evidence type="ECO:0000256" key="1">
    <source>
        <dbReference type="ARBA" id="ARBA00004515"/>
    </source>
</evidence>
<dbReference type="SUPFAM" id="SSF48029">
    <property type="entry name" value="FliG"/>
    <property type="match status" value="1"/>
</dbReference>
<feature type="region of interest" description="Disordered" evidence="4">
    <location>
        <begin position="71"/>
        <end position="91"/>
    </location>
</feature>
<evidence type="ECO:0000313" key="9">
    <source>
        <dbReference type="EMBL" id="MCT7358207.1"/>
    </source>
</evidence>
<dbReference type="GO" id="GO:0005886">
    <property type="term" value="C:plasma membrane"/>
    <property type="evidence" value="ECO:0007669"/>
    <property type="project" value="UniProtKB-SubCell"/>
</dbReference>
<gene>
    <name evidence="9" type="ORF">NYR02_04120</name>
</gene>
<dbReference type="InterPro" id="IPR000090">
    <property type="entry name" value="Flg_Motor_Flig"/>
</dbReference>
<keyword evidence="10" id="KW-1185">Reference proteome</keyword>
<sequence>MKTLIAIFCLLTSAVFAEEQSYEVLVKKDDLEEARFKNEMEARLARDIKSYLGDNRFIIQVEATLQKTRTMVKDSDPVSPNPALPKPPVRQPITEIRPRSVKTFDANELEVLPGLPVNELPLLQENQQEIQALQNKVQQLERERTDVLNYADQLKQEAETKIQTIREKTLGFRNSIKKMTITLVVERTLNDEQVEFLRNLITRKSQLDELRGDTLNIVRTEFKRLDTDKPSPASIWDEYALWFWLASLLLILLLMALGMRALSRRMVPAAPSVSAVSAVSGEPRNLAFPQENDQQIELKRQVNEIRQELVSTGLSQPQLFQQLVQQSFQRQQYSEVAAMLESMGKPLLRSLIPALSSSQWQELEQQRSEADWNSDSLLQSLSAFQQRLQQGLADNAGGSSPFSFLEKLNDSQVLYLIKDEDTRIKALVMSQLPAERAADIIQRMKEKDQASVAYELGQFDTLPVSAFRDVADRLAHASLSVPTFENISADGLSVLIRMLDNMNSAEETRLLKTLKGEKPETYYRLRQVYFTFADMARAPERVLANELRDIDRTVLAAALCHTSTEFKRHILAALPAKLRAAVIAELKTAEADIAQETVESGRQQVVQKMRDVLKAGRFSMEELTPIAQNHQG</sequence>
<evidence type="ECO:0000256" key="3">
    <source>
        <dbReference type="SAM" id="Coils"/>
    </source>
</evidence>
<proteinExistence type="predicted"/>
<evidence type="ECO:0000259" key="7">
    <source>
        <dbReference type="Pfam" id="PF01706"/>
    </source>
</evidence>
<evidence type="ECO:0008006" key="11">
    <source>
        <dbReference type="Google" id="ProtNLM"/>
    </source>
</evidence>
<dbReference type="AlphaFoldDB" id="A0A9X2WD55"/>
<comment type="caution">
    <text evidence="9">The sequence shown here is derived from an EMBL/GenBank/DDBJ whole genome shotgun (WGS) entry which is preliminary data.</text>
</comment>
<feature type="chain" id="PRO_5040827451" description="Flagellar motor switch protein FliG" evidence="6">
    <location>
        <begin position="18"/>
        <end position="632"/>
    </location>
</feature>
<keyword evidence="6" id="KW-0732">Signal</keyword>
<evidence type="ECO:0000313" key="10">
    <source>
        <dbReference type="Proteomes" id="UP001147830"/>
    </source>
</evidence>
<feature type="signal peptide" evidence="6">
    <location>
        <begin position="1"/>
        <end position="17"/>
    </location>
</feature>
<keyword evidence="5" id="KW-0472">Membrane</keyword>
<feature type="domain" description="Flagellar motor switch protein FliG middle" evidence="8">
    <location>
        <begin position="411"/>
        <end position="480"/>
    </location>
</feature>
<evidence type="ECO:0000256" key="2">
    <source>
        <dbReference type="ARBA" id="ARBA00025598"/>
    </source>
</evidence>
<dbReference type="Pfam" id="PF14841">
    <property type="entry name" value="FliG_M"/>
    <property type="match status" value="1"/>
</dbReference>
<dbReference type="PANTHER" id="PTHR30534">
    <property type="entry name" value="FLAGELLAR MOTOR SWITCH PROTEIN FLIG"/>
    <property type="match status" value="1"/>
</dbReference>
<keyword evidence="5" id="KW-0812">Transmembrane</keyword>
<dbReference type="InterPro" id="IPR011002">
    <property type="entry name" value="FliG_a-hlx"/>
</dbReference>
<feature type="domain" description="Flagellar motor switch protein FliG C-terminal" evidence="7">
    <location>
        <begin position="513"/>
        <end position="618"/>
    </location>
</feature>
<keyword evidence="5" id="KW-1133">Transmembrane helix</keyword>
<evidence type="ECO:0000259" key="8">
    <source>
        <dbReference type="Pfam" id="PF14841"/>
    </source>
</evidence>
<organism evidence="9 10">
    <name type="scientific">Thalassolituus pacificus</name>
    <dbReference type="NCBI Taxonomy" id="2975440"/>
    <lineage>
        <taxon>Bacteria</taxon>
        <taxon>Pseudomonadati</taxon>
        <taxon>Pseudomonadota</taxon>
        <taxon>Gammaproteobacteria</taxon>
        <taxon>Oceanospirillales</taxon>
        <taxon>Oceanospirillaceae</taxon>
        <taxon>Thalassolituus</taxon>
    </lineage>
</organism>
<keyword evidence="3" id="KW-0175">Coiled coil</keyword>
<accession>A0A9X2WD55</accession>
<feature type="compositionally biased region" description="Pro residues" evidence="4">
    <location>
        <begin position="79"/>
        <end position="90"/>
    </location>
</feature>
<dbReference type="EMBL" id="JAOANI010000012">
    <property type="protein sequence ID" value="MCT7358207.1"/>
    <property type="molecule type" value="Genomic_DNA"/>
</dbReference>
<dbReference type="GO" id="GO:0006935">
    <property type="term" value="P:chemotaxis"/>
    <property type="evidence" value="ECO:0007669"/>
    <property type="project" value="InterPro"/>
</dbReference>
<evidence type="ECO:0000256" key="5">
    <source>
        <dbReference type="SAM" id="Phobius"/>
    </source>
</evidence>
<comment type="subcellular location">
    <subcellularLocation>
        <location evidence="1">Cell inner membrane</location>
        <topology evidence="1">Peripheral membrane protein</topology>
        <orientation evidence="1">Cytoplasmic side</orientation>
    </subcellularLocation>
</comment>
<name>A0A9X2WD55_9GAMM</name>
<comment type="function">
    <text evidence="2">FliG is one of three proteins (FliG, FliN, FliM) that forms the rotor-mounted switch complex (C ring), located at the base of the basal body. This complex interacts with the CheY and CheZ chemotaxis proteins, in addition to contacting components of the motor that determine the direction of flagellar rotation.</text>
</comment>
<dbReference type="InterPro" id="IPR023087">
    <property type="entry name" value="Flg_Motor_Flig_C"/>
</dbReference>
<dbReference type="GO" id="GO:0003774">
    <property type="term" value="F:cytoskeletal motor activity"/>
    <property type="evidence" value="ECO:0007669"/>
    <property type="project" value="InterPro"/>
</dbReference>
<dbReference type="Gene3D" id="1.10.220.30">
    <property type="match status" value="2"/>
</dbReference>
<dbReference type="Proteomes" id="UP001147830">
    <property type="component" value="Unassembled WGS sequence"/>
</dbReference>
<evidence type="ECO:0000256" key="6">
    <source>
        <dbReference type="SAM" id="SignalP"/>
    </source>
</evidence>
<feature type="coiled-coil region" evidence="3">
    <location>
        <begin position="123"/>
        <end position="157"/>
    </location>
</feature>
<dbReference type="GO" id="GO:0009288">
    <property type="term" value="C:bacterial-type flagellum"/>
    <property type="evidence" value="ECO:0007669"/>
    <property type="project" value="InterPro"/>
</dbReference>
<dbReference type="RefSeq" id="WP_260975127.1">
    <property type="nucleotide sequence ID" value="NZ_JAOANI010000012.1"/>
</dbReference>
<protein>
    <recommendedName>
        <fullName evidence="11">Flagellar motor switch protein FliG</fullName>
    </recommendedName>
</protein>
<dbReference type="GO" id="GO:0071973">
    <property type="term" value="P:bacterial-type flagellum-dependent cell motility"/>
    <property type="evidence" value="ECO:0007669"/>
    <property type="project" value="InterPro"/>
</dbReference>
<reference evidence="9" key="1">
    <citation type="journal article" date="2022" name="Front. Microbiol.">
        <title>Genome-based taxonomic rearrangement of Oceanobacter-related bacteria including the description of Thalassolituus hydrocarbonoclasticus sp. nov. and Thalassolituus pacificus sp. nov. and emended description of the genus Thalassolituus.</title>
        <authorList>
            <person name="Dong C."/>
            <person name="Wei L."/>
            <person name="Wang J."/>
            <person name="Lai Q."/>
            <person name="Huang Z."/>
            <person name="Shao Z."/>
        </authorList>
    </citation>
    <scope>NUCLEOTIDE SEQUENCE</scope>
    <source>
        <strain evidence="9">59MF3M-4</strain>
    </source>
</reference>